<dbReference type="GO" id="GO:0005576">
    <property type="term" value="C:extracellular region"/>
    <property type="evidence" value="ECO:0007669"/>
    <property type="project" value="InterPro"/>
</dbReference>
<dbReference type="InterPro" id="IPR036508">
    <property type="entry name" value="Chitin-bd_dom_sf"/>
</dbReference>
<protein>
    <recommendedName>
        <fullName evidence="2">Chitin-binding type-2 domain-containing protein</fullName>
    </recommendedName>
</protein>
<organism evidence="3 4">
    <name type="scientific">Toxocara canis</name>
    <name type="common">Canine roundworm</name>
    <dbReference type="NCBI Taxonomy" id="6265"/>
    <lineage>
        <taxon>Eukaryota</taxon>
        <taxon>Metazoa</taxon>
        <taxon>Ecdysozoa</taxon>
        <taxon>Nematoda</taxon>
        <taxon>Chromadorea</taxon>
        <taxon>Rhabditida</taxon>
        <taxon>Spirurina</taxon>
        <taxon>Ascaridomorpha</taxon>
        <taxon>Ascaridoidea</taxon>
        <taxon>Toxocaridae</taxon>
        <taxon>Toxocara</taxon>
    </lineage>
</organism>
<comment type="caution">
    <text evidence="3">The sequence shown here is derived from an EMBL/GenBank/DDBJ whole genome shotgun (WGS) entry which is preliminary data.</text>
</comment>
<gene>
    <name evidence="3" type="ORF">Tcan_10595</name>
</gene>
<dbReference type="Gene3D" id="2.170.140.10">
    <property type="entry name" value="Chitin binding domain"/>
    <property type="match status" value="1"/>
</dbReference>
<feature type="region of interest" description="Disordered" evidence="1">
    <location>
        <begin position="47"/>
        <end position="107"/>
    </location>
</feature>
<proteinExistence type="predicted"/>
<dbReference type="AlphaFoldDB" id="A0A0B2UUN7"/>
<sequence length="107" mass="11067">MYSRGCSSRYYVACVTGQPTIMRCPAHLKYDAVSDSCLDREYVGECGGTSTAKSSTAAPTTAAASTAETAAENPTDFTQNPGDLTTETTKPTNESATGVQLTNVVGG</sequence>
<feature type="compositionally biased region" description="Polar residues" evidence="1">
    <location>
        <begin position="75"/>
        <end position="107"/>
    </location>
</feature>
<dbReference type="OrthoDB" id="6020543at2759"/>
<keyword evidence="4" id="KW-1185">Reference proteome</keyword>
<dbReference type="Proteomes" id="UP000031036">
    <property type="component" value="Unassembled WGS sequence"/>
</dbReference>
<reference evidence="3 4" key="1">
    <citation type="submission" date="2014-11" db="EMBL/GenBank/DDBJ databases">
        <title>Genetic blueprint of the zoonotic pathogen Toxocara canis.</title>
        <authorList>
            <person name="Zhu X.-Q."/>
            <person name="Korhonen P.K."/>
            <person name="Cai H."/>
            <person name="Young N.D."/>
            <person name="Nejsum P."/>
            <person name="von Samson-Himmelstjerna G."/>
            <person name="Boag P.R."/>
            <person name="Tan P."/>
            <person name="Li Q."/>
            <person name="Min J."/>
            <person name="Yang Y."/>
            <person name="Wang X."/>
            <person name="Fang X."/>
            <person name="Hall R.S."/>
            <person name="Hofmann A."/>
            <person name="Sternberg P.W."/>
            <person name="Jex A.R."/>
            <person name="Gasser R.B."/>
        </authorList>
    </citation>
    <scope>NUCLEOTIDE SEQUENCE [LARGE SCALE GENOMIC DNA]</scope>
    <source>
        <strain evidence="3">PN_DK_2014</strain>
    </source>
</reference>
<feature type="compositionally biased region" description="Low complexity" evidence="1">
    <location>
        <begin position="49"/>
        <end position="71"/>
    </location>
</feature>
<name>A0A0B2UUN7_TOXCA</name>
<evidence type="ECO:0000313" key="4">
    <source>
        <dbReference type="Proteomes" id="UP000031036"/>
    </source>
</evidence>
<evidence type="ECO:0000313" key="3">
    <source>
        <dbReference type="EMBL" id="KHN72984.1"/>
    </source>
</evidence>
<feature type="domain" description="Chitin-binding type-2" evidence="2">
    <location>
        <begin position="1"/>
        <end position="48"/>
    </location>
</feature>
<evidence type="ECO:0000259" key="2">
    <source>
        <dbReference type="PROSITE" id="PS50940"/>
    </source>
</evidence>
<accession>A0A0B2UUN7</accession>
<dbReference type="GO" id="GO:0008061">
    <property type="term" value="F:chitin binding"/>
    <property type="evidence" value="ECO:0007669"/>
    <property type="project" value="InterPro"/>
</dbReference>
<dbReference type="InterPro" id="IPR002557">
    <property type="entry name" value="Chitin-bd_dom"/>
</dbReference>
<dbReference type="PROSITE" id="PS50940">
    <property type="entry name" value="CHIT_BIND_II"/>
    <property type="match status" value="1"/>
</dbReference>
<dbReference type="Pfam" id="PF01607">
    <property type="entry name" value="CBM_14"/>
    <property type="match status" value="1"/>
</dbReference>
<dbReference type="SUPFAM" id="SSF57625">
    <property type="entry name" value="Invertebrate chitin-binding proteins"/>
    <property type="match status" value="1"/>
</dbReference>
<evidence type="ECO:0000256" key="1">
    <source>
        <dbReference type="SAM" id="MobiDB-lite"/>
    </source>
</evidence>
<dbReference type="EMBL" id="JPKZ01003183">
    <property type="protein sequence ID" value="KHN72984.1"/>
    <property type="molecule type" value="Genomic_DNA"/>
</dbReference>